<proteinExistence type="predicted"/>
<gene>
    <name evidence="1" type="ORF">DAH66_12850</name>
</gene>
<dbReference type="Proteomes" id="UP000287746">
    <property type="component" value="Unassembled WGS sequence"/>
</dbReference>
<evidence type="ECO:0000313" key="1">
    <source>
        <dbReference type="EMBL" id="RSY83151.1"/>
    </source>
</evidence>
<dbReference type="RefSeq" id="WP_126004724.1">
    <property type="nucleotide sequence ID" value="NZ_QQYZ01000011.1"/>
</dbReference>
<protein>
    <submittedName>
        <fullName evidence="1">Uncharacterized protein</fullName>
    </submittedName>
</protein>
<reference evidence="1 2" key="1">
    <citation type="submission" date="2018-07" db="EMBL/GenBank/DDBJ databases">
        <title>Genomic and Epidemiologic Investigation of an Indolent Hospital Outbreak.</title>
        <authorList>
            <person name="Johnson R.C."/>
            <person name="Deming C."/>
            <person name="Conlan S."/>
            <person name="Zellmer C.J."/>
            <person name="Michelin A.V."/>
            <person name="Lee-Lin S."/>
            <person name="Thomas P.J."/>
            <person name="Park M."/>
            <person name="Weingarten R.A."/>
            <person name="Less J."/>
            <person name="Dekker J.P."/>
            <person name="Frank K.M."/>
            <person name="Musser K.A."/>
            <person name="Mcquiston J.R."/>
            <person name="Henderson D.K."/>
            <person name="Lau A.F."/>
            <person name="Palmore T.N."/>
            <person name="Segre J.A."/>
        </authorList>
    </citation>
    <scope>NUCLEOTIDE SEQUENCE [LARGE SCALE GENOMIC DNA]</scope>
    <source>
        <strain evidence="1 2">SK-CDC1_0717</strain>
    </source>
</reference>
<sequence length="118" mass="13547">MIAQGKPSAVYANRLQRYPDTVWLIWSNKWGCWYRDKCQGYTDDIAQAGLYDRATASRHYITGPKKHRDVEPFPLSSVRTMLFRRRAEIEREASALIDRINAALAGRLACPSTEATER</sequence>
<organism evidence="1 2">
    <name type="scientific">Sphingomonas koreensis</name>
    <dbReference type="NCBI Taxonomy" id="93064"/>
    <lineage>
        <taxon>Bacteria</taxon>
        <taxon>Pseudomonadati</taxon>
        <taxon>Pseudomonadota</taxon>
        <taxon>Alphaproteobacteria</taxon>
        <taxon>Sphingomonadales</taxon>
        <taxon>Sphingomonadaceae</taxon>
        <taxon>Sphingomonas</taxon>
    </lineage>
</organism>
<dbReference type="EMBL" id="QQYZ01000011">
    <property type="protein sequence ID" value="RSY83151.1"/>
    <property type="molecule type" value="Genomic_DNA"/>
</dbReference>
<evidence type="ECO:0000313" key="2">
    <source>
        <dbReference type="Proteomes" id="UP000287746"/>
    </source>
</evidence>
<dbReference type="AlphaFoldDB" id="A0A430G2F3"/>
<accession>A0A430G2F3</accession>
<name>A0A430G2F3_9SPHN</name>
<comment type="caution">
    <text evidence="1">The sequence shown here is derived from an EMBL/GenBank/DDBJ whole genome shotgun (WGS) entry which is preliminary data.</text>
</comment>